<dbReference type="AlphaFoldDB" id="A0A6G7LPA3"/>
<dbReference type="InterPro" id="IPR029278">
    <property type="entry name" value="Imm26"/>
</dbReference>
<accession>A0A6G7LPA3</accession>
<evidence type="ECO:0000313" key="2">
    <source>
        <dbReference type="Proteomes" id="UP000502117"/>
    </source>
</evidence>
<dbReference type="EMBL" id="CP045857">
    <property type="protein sequence ID" value="QIJ03599.1"/>
    <property type="molecule type" value="Genomic_DNA"/>
</dbReference>
<proteinExistence type="predicted"/>
<protein>
    <submittedName>
        <fullName evidence="1">Uncharacterized protein</fullName>
    </submittedName>
</protein>
<dbReference type="Proteomes" id="UP000502117">
    <property type="component" value="Chromosome"/>
</dbReference>
<evidence type="ECO:0000313" key="1">
    <source>
        <dbReference type="EMBL" id="QIJ03599.1"/>
    </source>
</evidence>
<name>A0A6G7LPA3_9GAMM</name>
<reference evidence="1 2" key="1">
    <citation type="submission" date="2019-11" db="EMBL/GenBank/DDBJ databases">
        <title>Complete Genome Sequence of Shewanella chilikensis Strain DC57, Isolated from Corroded Seal Rings at a floating production facility in Australia.</title>
        <authorList>
            <person name="Salgar-Chaparro S.J."/>
            <person name="Castillo-Villamizar G.A."/>
            <person name="Poehlein A."/>
            <person name="Daniel R."/>
            <person name="Machuca L."/>
        </authorList>
    </citation>
    <scope>NUCLEOTIDE SEQUENCE [LARGE SCALE GENOMIC DNA]</scope>
    <source>
        <strain evidence="1 2">DC57</strain>
    </source>
</reference>
<gene>
    <name evidence="1" type="ORF">GII14_04955</name>
</gene>
<dbReference type="KEGG" id="schk:GII14_04955"/>
<organism evidence="1 2">
    <name type="scientific">Shewanella chilikensis</name>
    <dbReference type="NCBI Taxonomy" id="558541"/>
    <lineage>
        <taxon>Bacteria</taxon>
        <taxon>Pseudomonadati</taxon>
        <taxon>Pseudomonadota</taxon>
        <taxon>Gammaproteobacteria</taxon>
        <taxon>Alteromonadales</taxon>
        <taxon>Shewanellaceae</taxon>
        <taxon>Shewanella</taxon>
    </lineage>
</organism>
<dbReference type="Pfam" id="PF15428">
    <property type="entry name" value="Imm26"/>
    <property type="match status" value="1"/>
</dbReference>
<sequence>MILNSGDVFSIPLFLNDVSAIKNFSRFDFSKEGMEFYFARIIEDRGGSGILMEVFDFCSRLDSQVADIISRPRIFDPVAVAGEGIKKKRWRFIGTTDYDKEKDSNYSEISFLMGPRESRPEFNCEVRHSPISSSQCHFFKDNRWLLEV</sequence>
<dbReference type="RefSeq" id="WP_165564563.1">
    <property type="nucleotide sequence ID" value="NZ_CP045857.1"/>
</dbReference>